<feature type="domain" description="RDRP core" evidence="2">
    <location>
        <begin position="326"/>
        <end position="870"/>
    </location>
</feature>
<gene>
    <name evidence="3" type="ORF">BpHYR1_037231</name>
</gene>
<dbReference type="PANTHER" id="PTHR23079">
    <property type="entry name" value="RNA-DEPENDENT RNA POLYMERASE"/>
    <property type="match status" value="1"/>
</dbReference>
<dbReference type="EMBL" id="REGN01009128">
    <property type="protein sequence ID" value="RNA01896.1"/>
    <property type="molecule type" value="Genomic_DNA"/>
</dbReference>
<keyword evidence="1" id="KW-0694">RNA-binding</keyword>
<dbReference type="GO" id="GO:0003723">
    <property type="term" value="F:RNA binding"/>
    <property type="evidence" value="ECO:0007669"/>
    <property type="project" value="UniProtKB-KW"/>
</dbReference>
<dbReference type="GO" id="GO:0030422">
    <property type="term" value="P:siRNA processing"/>
    <property type="evidence" value="ECO:0007669"/>
    <property type="project" value="TreeGrafter"/>
</dbReference>
<sequence>MSRPVIKLYPLGSVLSAISDEVIDSRKIPNLYFEFRDNIKLTPGVIYQILISSDREIKGQYEFEYKNCNIAEIKIFNENQILSRTSKSPFSAKLVDQNNLTIALGLFYRYRTSSSERSMNPVKWDPNFIPSDHLNYNINNSQSRFDSFLSETPKSIKSQNFFPTPDNSNSDISLHSIQSLKYSSNYAKNKINHSTPTSSYVSSLQKSFKFSPQKNSPIKRPKDSQRPALESICLTDNSSDDDDYSFANRTNLTSHFDSQSQISLDSKACMELFDSIESVSEINFPTKKKEKYFAFTLLFTFNNVDPNFTKIQNNVFISNLDKIFISNHAVRKLREMHNVRLIASFKVEIQETKAKLFKQELVDLLLNGIQVDVNGKREKIFFIGNSKSGMRERNFWAIDEQSFQKIDFQSFIFKMGNFNQFNSIEKLSKRYSQFFSSSRPSIILEKDQFYVIKDEISSENLCFTDGIGLMRSELCERISKILNLDYHCMIFQVRCGGFKGVLVGFPDRVFNNVLKANNLPLNGKTKVIFRESQQKFDSNSLELNIVSWSSFNSTPASLNSEFLMVLDGLSKSPQLKNYIISLFKDYLNDLDESLINPQKAVSKLFNSNDITEFTHKYKMILLACRKNLAKELDPKQYKIIRNLIIEQHLFSLIAKKKINIQIEKSRHLIGILDETGTLDQDEVFVSYRDQSGKIQFLSEQFCIVGRNPCYGLSEIRKVRTKFVPELQHLENCIVFPKKGTRPLTNILSGGDLDGDFYFVSWDEILTNIDNSEKLIDYPESQDFSSYVKIKNLRNQLAEFYAKQVVNEDGIGLWHYYLTCLYDQDRQNMLDQRYLNAVLEINKCIDGVSSGERQMKWVKKPDWFLSTQELKGLDGMNKEEKFCALAEILDRKNLDLEKVDQNIHRFSLLGCLAAISIKKYLKLISQIDQPLYGQFLSDDEIEILSKNKKINLNISKQSIRLENLKMIRQEYSKFVMEVKKLDGKIKEDRKQEIKLFTGMFEKQAKKEAVSKKEQQKIGLINKFRNFVVNLKYSDRELDDENYVNSVYCLDGYHFRSRVVTLYLDLKDEEIPWMFYDILCYLKNYCNNKICHKVSLALPDLTPFSLATECTNVFSATKLSNFNKV</sequence>
<keyword evidence="1 3" id="KW-0696">RNA-directed RNA polymerase</keyword>
<evidence type="ECO:0000256" key="1">
    <source>
        <dbReference type="RuleBase" id="RU363098"/>
    </source>
</evidence>
<reference evidence="3 4" key="1">
    <citation type="journal article" date="2018" name="Sci. Rep.">
        <title>Genomic signatures of local adaptation to the degree of environmental predictability in rotifers.</title>
        <authorList>
            <person name="Franch-Gras L."/>
            <person name="Hahn C."/>
            <person name="Garcia-Roger E.M."/>
            <person name="Carmona M.J."/>
            <person name="Serra M."/>
            <person name="Gomez A."/>
        </authorList>
    </citation>
    <scope>NUCLEOTIDE SEQUENCE [LARGE SCALE GENOMIC DNA]</scope>
    <source>
        <strain evidence="3">HYR1</strain>
    </source>
</reference>
<dbReference type="InterPro" id="IPR057596">
    <property type="entry name" value="RDRP_core"/>
</dbReference>
<dbReference type="GO" id="GO:0003968">
    <property type="term" value="F:RNA-directed RNA polymerase activity"/>
    <property type="evidence" value="ECO:0007669"/>
    <property type="project" value="UniProtKB-KW"/>
</dbReference>
<dbReference type="OrthoDB" id="6513042at2759"/>
<dbReference type="EC" id="2.7.7.48" evidence="1"/>
<dbReference type="STRING" id="10195.A0A3M7PS07"/>
<keyword evidence="4" id="KW-1185">Reference proteome</keyword>
<keyword evidence="1 3" id="KW-0548">Nucleotidyltransferase</keyword>
<evidence type="ECO:0000313" key="4">
    <source>
        <dbReference type="Proteomes" id="UP000276133"/>
    </source>
</evidence>
<comment type="caution">
    <text evidence="3">The sequence shown here is derived from an EMBL/GenBank/DDBJ whole genome shotgun (WGS) entry which is preliminary data.</text>
</comment>
<keyword evidence="1 3" id="KW-0808">Transferase</keyword>
<dbReference type="Proteomes" id="UP000276133">
    <property type="component" value="Unassembled WGS sequence"/>
</dbReference>
<protein>
    <recommendedName>
        <fullName evidence="1">RNA-dependent RNA polymerase</fullName>
        <ecNumber evidence="1">2.7.7.48</ecNumber>
    </recommendedName>
</protein>
<comment type="catalytic activity">
    <reaction evidence="1">
        <text>RNA(n) + a ribonucleoside 5'-triphosphate = RNA(n+1) + diphosphate</text>
        <dbReference type="Rhea" id="RHEA:21248"/>
        <dbReference type="Rhea" id="RHEA-COMP:14527"/>
        <dbReference type="Rhea" id="RHEA-COMP:17342"/>
        <dbReference type="ChEBI" id="CHEBI:33019"/>
        <dbReference type="ChEBI" id="CHEBI:61557"/>
        <dbReference type="ChEBI" id="CHEBI:140395"/>
        <dbReference type="EC" id="2.7.7.48"/>
    </reaction>
</comment>
<dbReference type="InterPro" id="IPR007855">
    <property type="entry name" value="RDRP"/>
</dbReference>
<organism evidence="3 4">
    <name type="scientific">Brachionus plicatilis</name>
    <name type="common">Marine rotifer</name>
    <name type="synonym">Brachionus muelleri</name>
    <dbReference type="NCBI Taxonomy" id="10195"/>
    <lineage>
        <taxon>Eukaryota</taxon>
        <taxon>Metazoa</taxon>
        <taxon>Spiralia</taxon>
        <taxon>Gnathifera</taxon>
        <taxon>Rotifera</taxon>
        <taxon>Eurotatoria</taxon>
        <taxon>Monogononta</taxon>
        <taxon>Pseudotrocha</taxon>
        <taxon>Ploima</taxon>
        <taxon>Brachionidae</taxon>
        <taxon>Brachionus</taxon>
    </lineage>
</organism>
<dbReference type="GO" id="GO:0031380">
    <property type="term" value="C:nuclear RNA-directed RNA polymerase complex"/>
    <property type="evidence" value="ECO:0007669"/>
    <property type="project" value="TreeGrafter"/>
</dbReference>
<accession>A0A3M7PS07</accession>
<comment type="similarity">
    <text evidence="1">Belongs to the RdRP family.</text>
</comment>
<evidence type="ECO:0000313" key="3">
    <source>
        <dbReference type="EMBL" id="RNA01896.1"/>
    </source>
</evidence>
<proteinExistence type="inferred from homology"/>
<dbReference type="Pfam" id="PF05183">
    <property type="entry name" value="RdRP"/>
    <property type="match status" value="1"/>
</dbReference>
<dbReference type="AlphaFoldDB" id="A0A3M7PS07"/>
<evidence type="ECO:0000259" key="2">
    <source>
        <dbReference type="Pfam" id="PF05183"/>
    </source>
</evidence>
<dbReference type="PANTHER" id="PTHR23079:SF55">
    <property type="entry name" value="RNA-DIRECTED RNA POLYMERASE"/>
    <property type="match status" value="1"/>
</dbReference>
<name>A0A3M7PS07_BRAPC</name>